<dbReference type="PRINTS" id="PR01854">
    <property type="entry name" value="BR22PROTEIN"/>
</dbReference>
<sequence length="161" mass="18744">MLYRPRRSTVSLLNLNFSPVVDTQVLDCLHLGMANSVVTSTRRKRKKGRNTKIVTVEAAHSQKIPKPGQDPSTSEAPQRKKRRLHTYERARLAYERIQAERKAEAERRRAGRESREKALQSYLSTKRKMDKALLKRNRKGQPKLNAQIEVLLEKIEKRMKN</sequence>
<evidence type="ECO:0000256" key="1">
    <source>
        <dbReference type="SAM" id="MobiDB-lite"/>
    </source>
</evidence>
<feature type="region of interest" description="Disordered" evidence="1">
    <location>
        <begin position="40"/>
        <end position="86"/>
    </location>
</feature>
<dbReference type="PANTHER" id="PTHR15657:SF1">
    <property type="entry name" value="THYROID TRANSCRIPTION FACTOR 1-ASSOCIATED PROTEIN 26"/>
    <property type="match status" value="1"/>
</dbReference>
<dbReference type="InterPro" id="IPR013730">
    <property type="entry name" value="Fyv7/TAP26"/>
</dbReference>
<reference evidence="3" key="1">
    <citation type="submission" date="2017-02" db="UniProtKB">
        <authorList>
            <consortium name="WormBaseParasite"/>
        </authorList>
    </citation>
    <scope>IDENTIFICATION</scope>
</reference>
<protein>
    <submittedName>
        <fullName evidence="3">BZIP domain-containing protein</fullName>
    </submittedName>
</protein>
<evidence type="ECO:0000313" key="2">
    <source>
        <dbReference type="Proteomes" id="UP000036681"/>
    </source>
</evidence>
<keyword evidence="2" id="KW-1185">Reference proteome</keyword>
<evidence type="ECO:0000313" key="3">
    <source>
        <dbReference type="WBParaSite" id="ALUE_0000964801-mRNA-1"/>
    </source>
</evidence>
<feature type="region of interest" description="Disordered" evidence="1">
    <location>
        <begin position="100"/>
        <end position="128"/>
    </location>
</feature>
<organism evidence="2 3">
    <name type="scientific">Ascaris lumbricoides</name>
    <name type="common">Giant roundworm</name>
    <dbReference type="NCBI Taxonomy" id="6252"/>
    <lineage>
        <taxon>Eukaryota</taxon>
        <taxon>Metazoa</taxon>
        <taxon>Ecdysozoa</taxon>
        <taxon>Nematoda</taxon>
        <taxon>Chromadorea</taxon>
        <taxon>Rhabditida</taxon>
        <taxon>Spirurina</taxon>
        <taxon>Ascaridomorpha</taxon>
        <taxon>Ascaridoidea</taxon>
        <taxon>Ascarididae</taxon>
        <taxon>Ascaris</taxon>
    </lineage>
</organism>
<accession>A0A0M3I0I8</accession>
<dbReference type="AlphaFoldDB" id="A0A0M3I0I8"/>
<proteinExistence type="predicted"/>
<name>A0A0M3I0I8_ASCLU</name>
<feature type="compositionally biased region" description="Basic residues" evidence="1">
    <location>
        <begin position="41"/>
        <end position="50"/>
    </location>
</feature>
<dbReference type="Proteomes" id="UP000036681">
    <property type="component" value="Unplaced"/>
</dbReference>
<dbReference type="WBParaSite" id="ALUE_0000964801-mRNA-1">
    <property type="protein sequence ID" value="ALUE_0000964801-mRNA-1"/>
    <property type="gene ID" value="ALUE_0000964801"/>
</dbReference>
<dbReference type="Pfam" id="PF08524">
    <property type="entry name" value="rRNA_processing"/>
    <property type="match status" value="1"/>
</dbReference>
<feature type="compositionally biased region" description="Basic and acidic residues" evidence="1">
    <location>
        <begin position="100"/>
        <end position="118"/>
    </location>
</feature>
<dbReference type="PANTHER" id="PTHR15657">
    <property type="entry name" value="THYROID TRANSCRIPTION FACTOR 1-ASSOCIATED PROTEIN 26"/>
    <property type="match status" value="1"/>
</dbReference>
<dbReference type="GO" id="GO:0005634">
    <property type="term" value="C:nucleus"/>
    <property type="evidence" value="ECO:0007669"/>
    <property type="project" value="TreeGrafter"/>
</dbReference>